<reference evidence="3 4" key="1">
    <citation type="submission" date="2024-01" db="EMBL/GenBank/DDBJ databases">
        <title>Genome assemblies of Stephania.</title>
        <authorList>
            <person name="Yang L."/>
        </authorList>
    </citation>
    <scope>NUCLEOTIDE SEQUENCE [LARGE SCALE GENOMIC DNA]</scope>
    <source>
        <strain evidence="3">YNDBR</strain>
        <tissue evidence="3">Leaf</tissue>
    </source>
</reference>
<dbReference type="SMART" id="SM00343">
    <property type="entry name" value="ZnF_C2HC"/>
    <property type="match status" value="2"/>
</dbReference>
<dbReference type="PANTHER" id="PTHR38940:SF4">
    <property type="entry name" value="OS01G0775100 PROTEIN"/>
    <property type="match status" value="1"/>
</dbReference>
<evidence type="ECO:0000313" key="3">
    <source>
        <dbReference type="EMBL" id="KAK9087230.1"/>
    </source>
</evidence>
<evidence type="ECO:0000256" key="1">
    <source>
        <dbReference type="SAM" id="MobiDB-lite"/>
    </source>
</evidence>
<accession>A0AAP0E8B6</accession>
<dbReference type="InterPro" id="IPR004343">
    <property type="entry name" value="Plus-3_dom"/>
</dbReference>
<feature type="region of interest" description="Disordered" evidence="1">
    <location>
        <begin position="272"/>
        <end position="319"/>
    </location>
</feature>
<feature type="compositionally biased region" description="Basic and acidic residues" evidence="1">
    <location>
        <begin position="289"/>
        <end position="300"/>
    </location>
</feature>
<dbReference type="Pfam" id="PF03126">
    <property type="entry name" value="Plus-3"/>
    <property type="match status" value="1"/>
</dbReference>
<dbReference type="PANTHER" id="PTHR38940">
    <property type="entry name" value="PLUS3 DOMAIN-CONTAINING PROTEIN"/>
    <property type="match status" value="1"/>
</dbReference>
<name>A0AAP0E8B6_9MAGN</name>
<dbReference type="InterPro" id="IPR036128">
    <property type="entry name" value="Plus3-like_sf"/>
</dbReference>
<dbReference type="Proteomes" id="UP001420932">
    <property type="component" value="Unassembled WGS sequence"/>
</dbReference>
<dbReference type="Gene3D" id="3.90.70.200">
    <property type="entry name" value="Plus-3 domain"/>
    <property type="match status" value="1"/>
</dbReference>
<dbReference type="EMBL" id="JBBNAF010000013">
    <property type="protein sequence ID" value="KAK9087230.1"/>
    <property type="molecule type" value="Genomic_DNA"/>
</dbReference>
<keyword evidence="4" id="KW-1185">Reference proteome</keyword>
<protein>
    <recommendedName>
        <fullName evidence="2">Plus3 domain-containing protein</fullName>
    </recommendedName>
</protein>
<feature type="compositionally biased region" description="Polar residues" evidence="1">
    <location>
        <begin position="176"/>
        <end position="186"/>
    </location>
</feature>
<proteinExistence type="predicted"/>
<dbReference type="GO" id="GO:0008270">
    <property type="term" value="F:zinc ion binding"/>
    <property type="evidence" value="ECO:0007669"/>
    <property type="project" value="InterPro"/>
</dbReference>
<dbReference type="InterPro" id="IPR001878">
    <property type="entry name" value="Znf_CCHC"/>
</dbReference>
<dbReference type="SUPFAM" id="SSF159042">
    <property type="entry name" value="Plus3-like"/>
    <property type="match status" value="1"/>
</dbReference>
<evidence type="ECO:0000259" key="2">
    <source>
        <dbReference type="PROSITE" id="PS51360"/>
    </source>
</evidence>
<gene>
    <name evidence="3" type="ORF">Syun_029624</name>
</gene>
<sequence>MEGASLNTDENSGLPTRQLILLQNTTESNKKPSSELGDAEDSGCHCVEGRLDDGSGVGAGVGAGAIAGPRADMRLVTSNSLSELVWSPRKGLRVKCAKCCIHENVIPPPSQSLTIRETVNGNTSMTKEGLNKDKDMEVLTKKIDKFIMNIPKDDDPSIKTGKEISDQMDMRIINGSFSRTTSSSVPKKTPIPVEGNPGLASVDPENEKETFSNQFATTRDDGIPSSHASVEASKSQEDPSPILCFPSRKEDKAPVSEDVKTNKTIISLNQVPRGKQESISENDLQLVKGESEQTEVDKLKSALPNDDNPLAETSPSDNNIPYCQTVGEENVILKVSAEADPNDKEISFYPVEREENVLFKAEATASKPGDEDGSHESAESCSSTGLFLTRKRSLGYREKLVCDEKRLKNENRGNPESKFPHPRNSSFVSWISNMMKGVCKANPDEAPSALTVRPHHENDQSVDLHGTNQESGSIAGFEGIFRAMYCPTVSARGTRVLPLDHTPEEVSKELELANETCSDSSPPVASGENSSKLCKKDISSGDERLYLGQFGSNEGPSCMPDIVSKNVTVYLDNSPGFAEINSSFNIPSGHGTSGSKSSISLQVESDSSSQGKEAKIFCFTNPNKSPHNVTSMSGSLGNSWISRFLPKASGNIINPPPCDHDVFTVFEGSSNSVRLLPQPFSCGPFVKDQTMFEGSRKACTEEQVDVACRRMQNNAANGARSFGLLKITEHIDQKSMPKLNLIQNSQISKGSEAMASVFARRLDAFRNIKPSEKSGNIANMTTTCFFCGANSHDLRNCSKITETEIDGFVQKAHSFDGAGELSCYCIRCFQLNHWATTCPNTSLRKRSHSDSCCFPDFKKQLNISTNIDLSDKEEKILVEMNTGECSVARTVYVGKKPRVSSEMIKDTECKEKLINDNAKEFKSGLYQMQNILSSFKNEASEGQVGALCNFVNRQIPAVPRETFEAIKKLRLSRADILKWMKSPASIFGLEGFFLRLRLKKLEGLDGSGYYVACVNGAAGKRLEGVVVPLSVNIGGFKCLVESRFVSNHEFVEDELMAWWRAILKSGNELPSQADLKMKLQVRKIYGF</sequence>
<dbReference type="PROSITE" id="PS51360">
    <property type="entry name" value="PLUS3"/>
    <property type="match status" value="1"/>
</dbReference>
<dbReference type="AlphaFoldDB" id="A0AAP0E8B6"/>
<dbReference type="SMART" id="SM00719">
    <property type="entry name" value="Plus3"/>
    <property type="match status" value="1"/>
</dbReference>
<feature type="compositionally biased region" description="Basic and acidic residues" evidence="1">
    <location>
        <begin position="247"/>
        <end position="257"/>
    </location>
</feature>
<feature type="region of interest" description="Disordered" evidence="1">
    <location>
        <begin position="176"/>
        <end position="257"/>
    </location>
</feature>
<feature type="domain" description="Plus3" evidence="2">
    <location>
        <begin position="960"/>
        <end position="1087"/>
    </location>
</feature>
<comment type="caution">
    <text evidence="3">The sequence shown here is derived from an EMBL/GenBank/DDBJ whole genome shotgun (WGS) entry which is preliminary data.</text>
</comment>
<organism evidence="3 4">
    <name type="scientific">Stephania yunnanensis</name>
    <dbReference type="NCBI Taxonomy" id="152371"/>
    <lineage>
        <taxon>Eukaryota</taxon>
        <taxon>Viridiplantae</taxon>
        <taxon>Streptophyta</taxon>
        <taxon>Embryophyta</taxon>
        <taxon>Tracheophyta</taxon>
        <taxon>Spermatophyta</taxon>
        <taxon>Magnoliopsida</taxon>
        <taxon>Ranunculales</taxon>
        <taxon>Menispermaceae</taxon>
        <taxon>Menispermoideae</taxon>
        <taxon>Cissampelideae</taxon>
        <taxon>Stephania</taxon>
    </lineage>
</organism>
<evidence type="ECO:0000313" key="4">
    <source>
        <dbReference type="Proteomes" id="UP001420932"/>
    </source>
</evidence>
<dbReference type="GO" id="GO:0003677">
    <property type="term" value="F:DNA binding"/>
    <property type="evidence" value="ECO:0007669"/>
    <property type="project" value="InterPro"/>
</dbReference>